<dbReference type="GO" id="GO:0005634">
    <property type="term" value="C:nucleus"/>
    <property type="evidence" value="ECO:0007669"/>
    <property type="project" value="UniProtKB-SubCell"/>
</dbReference>
<keyword evidence="9" id="KW-1185">Reference proteome</keyword>
<dbReference type="EMBL" id="JAIWQS010000002">
    <property type="protein sequence ID" value="KAJ8771458.1"/>
    <property type="molecule type" value="Genomic_DNA"/>
</dbReference>
<feature type="compositionally biased region" description="Polar residues" evidence="6">
    <location>
        <begin position="197"/>
        <end position="209"/>
    </location>
</feature>
<dbReference type="Proteomes" id="UP001159364">
    <property type="component" value="Linkage Group LG02"/>
</dbReference>
<feature type="compositionally biased region" description="Basic and acidic residues" evidence="6">
    <location>
        <begin position="307"/>
        <end position="317"/>
    </location>
</feature>
<feature type="region of interest" description="Disordered" evidence="6">
    <location>
        <begin position="522"/>
        <end position="541"/>
    </location>
</feature>
<dbReference type="InterPro" id="IPR016177">
    <property type="entry name" value="DNA-bd_dom_sf"/>
</dbReference>
<dbReference type="GO" id="GO:0003677">
    <property type="term" value="F:DNA binding"/>
    <property type="evidence" value="ECO:0007669"/>
    <property type="project" value="UniProtKB-KW"/>
</dbReference>
<feature type="compositionally biased region" description="Polar residues" evidence="6">
    <location>
        <begin position="336"/>
        <end position="345"/>
    </location>
</feature>
<keyword evidence="4" id="KW-0804">Transcription</keyword>
<keyword evidence="2" id="KW-0805">Transcription regulation</keyword>
<evidence type="ECO:0000256" key="2">
    <source>
        <dbReference type="ARBA" id="ARBA00023015"/>
    </source>
</evidence>
<feature type="region of interest" description="Disordered" evidence="6">
    <location>
        <begin position="54"/>
        <end position="76"/>
    </location>
</feature>
<accession>A0AAV8TZ99</accession>
<feature type="compositionally biased region" description="Polar residues" evidence="6">
    <location>
        <begin position="523"/>
        <end position="539"/>
    </location>
</feature>
<keyword evidence="5" id="KW-0539">Nucleus</keyword>
<feature type="region of interest" description="Disordered" evidence="6">
    <location>
        <begin position="306"/>
        <end position="345"/>
    </location>
</feature>
<dbReference type="Pfam" id="PF01429">
    <property type="entry name" value="MBD"/>
    <property type="match status" value="2"/>
</dbReference>
<proteinExistence type="predicted"/>
<feature type="region of interest" description="Disordered" evidence="6">
    <location>
        <begin position="197"/>
        <end position="226"/>
    </location>
</feature>
<comment type="caution">
    <text evidence="8">The sequence shown here is derived from an EMBL/GenBank/DDBJ whole genome shotgun (WGS) entry which is preliminary data.</text>
</comment>
<feature type="region of interest" description="Disordered" evidence="6">
    <location>
        <begin position="573"/>
        <end position="599"/>
    </location>
</feature>
<protein>
    <recommendedName>
        <fullName evidence="7">MBD domain-containing protein</fullName>
    </recommendedName>
</protein>
<evidence type="ECO:0000256" key="4">
    <source>
        <dbReference type="ARBA" id="ARBA00023163"/>
    </source>
</evidence>
<feature type="domain" description="MBD" evidence="7">
    <location>
        <begin position="103"/>
        <end position="175"/>
    </location>
</feature>
<dbReference type="InterPro" id="IPR001739">
    <property type="entry name" value="Methyl_CpG_DNA-bd"/>
</dbReference>
<evidence type="ECO:0000256" key="6">
    <source>
        <dbReference type="SAM" id="MobiDB-lite"/>
    </source>
</evidence>
<evidence type="ECO:0000256" key="1">
    <source>
        <dbReference type="ARBA" id="ARBA00004123"/>
    </source>
</evidence>
<keyword evidence="3" id="KW-0238">DNA-binding</keyword>
<name>A0AAV8TZ99_9ROSI</name>
<dbReference type="PROSITE" id="PS50982">
    <property type="entry name" value="MBD"/>
    <property type="match status" value="2"/>
</dbReference>
<evidence type="ECO:0000256" key="3">
    <source>
        <dbReference type="ARBA" id="ARBA00023125"/>
    </source>
</evidence>
<dbReference type="PANTHER" id="PTHR34067">
    <property type="entry name" value="OS04G0193200 PROTEIN"/>
    <property type="match status" value="1"/>
</dbReference>
<evidence type="ECO:0000313" key="8">
    <source>
        <dbReference type="EMBL" id="KAJ8771458.1"/>
    </source>
</evidence>
<feature type="compositionally biased region" description="Polar residues" evidence="6">
    <location>
        <begin position="318"/>
        <end position="327"/>
    </location>
</feature>
<reference evidence="8 9" key="1">
    <citation type="submission" date="2021-09" db="EMBL/GenBank/DDBJ databases">
        <title>Genomic insights and catalytic innovation underlie evolution of tropane alkaloids biosynthesis.</title>
        <authorList>
            <person name="Wang Y.-J."/>
            <person name="Tian T."/>
            <person name="Huang J.-P."/>
            <person name="Huang S.-X."/>
        </authorList>
    </citation>
    <scope>NUCLEOTIDE SEQUENCE [LARGE SCALE GENOMIC DNA]</scope>
    <source>
        <strain evidence="8">KIB-2018</strain>
        <tissue evidence="8">Leaf</tissue>
    </source>
</reference>
<feature type="compositionally biased region" description="Low complexity" evidence="6">
    <location>
        <begin position="575"/>
        <end position="586"/>
    </location>
</feature>
<evidence type="ECO:0000256" key="5">
    <source>
        <dbReference type="ARBA" id="ARBA00023242"/>
    </source>
</evidence>
<organism evidence="8 9">
    <name type="scientific">Erythroxylum novogranatense</name>
    <dbReference type="NCBI Taxonomy" id="1862640"/>
    <lineage>
        <taxon>Eukaryota</taxon>
        <taxon>Viridiplantae</taxon>
        <taxon>Streptophyta</taxon>
        <taxon>Embryophyta</taxon>
        <taxon>Tracheophyta</taxon>
        <taxon>Spermatophyta</taxon>
        <taxon>Magnoliopsida</taxon>
        <taxon>eudicotyledons</taxon>
        <taxon>Gunneridae</taxon>
        <taxon>Pentapetalae</taxon>
        <taxon>rosids</taxon>
        <taxon>fabids</taxon>
        <taxon>Malpighiales</taxon>
        <taxon>Erythroxylaceae</taxon>
        <taxon>Erythroxylum</taxon>
    </lineage>
</organism>
<dbReference type="InterPro" id="IPR038945">
    <property type="entry name" value="MBD13-like"/>
</dbReference>
<feature type="domain" description="MBD" evidence="7">
    <location>
        <begin position="1"/>
        <end position="69"/>
    </location>
</feature>
<dbReference type="SUPFAM" id="SSF54171">
    <property type="entry name" value="DNA-binding domain"/>
    <property type="match status" value="2"/>
</dbReference>
<dbReference type="PANTHER" id="PTHR34067:SF24">
    <property type="entry name" value="METHYL-CPG-BINDING DOMAIN-CONTAINING PROTEIN 13"/>
    <property type="match status" value="1"/>
</dbReference>
<evidence type="ECO:0000313" key="9">
    <source>
        <dbReference type="Proteomes" id="UP001159364"/>
    </source>
</evidence>
<evidence type="ECO:0000259" key="7">
    <source>
        <dbReference type="PROSITE" id="PS50982"/>
    </source>
</evidence>
<sequence length="599" mass="65751">MGDRTAEEWLPEGWTMEVRVRKNGRKDKCYFPPSGGGKFYSKVEVLRYLNDGHAQSEEQRKSAGQQSLENVLVGKDRPKELPPGWIKEVKVTKKGGRTRKDAVQVEKDRPKELPPGWIKEVKVTKKGGRTRKDAFYTDPVSGFVFRSMKDALRYIDTGEIGRLALKPKDGGNRNLVIEDDKTCSTAAAKKLKVMTTERTSLKSNDQSPKSPAIIEDKQRSDSLGVDESTHAVECASGGMRIESCRSTLPRGKDSEENEVNTDASECYKHSMELIKDENKKTGLNKSKKKKVLDLPRRASKRLAGVRLDPKPKMEMTDQGHQAASEQPSHVGANAGEASSESHLSITKVPSPSELVVNIERGNNGDEYRSAILENPGNVGNIADEKTELSLNLQLGELWQDPCIAFAIKTLTGASFDTSESPKMSNDTKAGTLNTMDENAKKEDRGNAVDKKSECTVCPFLDNLPNTEERAREVEACEKGDGKPGSSLSLPIVDVWADPCIEFAIKTLTGAIPLDYSLVGPDFRQSSSCHSQEPSGSSLPNGDDHYQNEFVCQQLCSPGRSVFYGATLVEPALTYGSRGNSGDSSGSTRHHGEQRVNQQL</sequence>
<dbReference type="AlphaFoldDB" id="A0AAV8TZ99"/>
<comment type="subcellular location">
    <subcellularLocation>
        <location evidence="1">Nucleus</location>
    </subcellularLocation>
</comment>
<gene>
    <name evidence="8" type="ORF">K2173_026635</name>
</gene>
<dbReference type="Gene3D" id="3.30.890.10">
    <property type="entry name" value="Methyl-cpg-binding Protein 2, Chain A"/>
    <property type="match status" value="2"/>
</dbReference>